<dbReference type="InterPro" id="IPR001375">
    <property type="entry name" value="Peptidase_S9_cat"/>
</dbReference>
<dbReference type="Pfam" id="PF00326">
    <property type="entry name" value="Peptidase_S9"/>
    <property type="match status" value="1"/>
</dbReference>
<dbReference type="SUPFAM" id="SSF53474">
    <property type="entry name" value="alpha/beta-Hydrolases"/>
    <property type="match status" value="2"/>
</dbReference>
<name>A0A809S2X5_9BACT</name>
<dbReference type="GO" id="GO:0006508">
    <property type="term" value="P:proteolysis"/>
    <property type="evidence" value="ECO:0007669"/>
    <property type="project" value="InterPro"/>
</dbReference>
<gene>
    <name evidence="2" type="ORF">NPRO_04310</name>
</gene>
<dbReference type="PANTHER" id="PTHR22946">
    <property type="entry name" value="DIENELACTONE HYDROLASE DOMAIN-CONTAINING PROTEIN-RELATED"/>
    <property type="match status" value="1"/>
</dbReference>
<evidence type="ECO:0000313" key="3">
    <source>
        <dbReference type="Proteomes" id="UP000662873"/>
    </source>
</evidence>
<dbReference type="GO" id="GO:0008236">
    <property type="term" value="F:serine-type peptidase activity"/>
    <property type="evidence" value="ECO:0007669"/>
    <property type="project" value="InterPro"/>
</dbReference>
<accession>A0A809S2X5</accession>
<proteinExistence type="predicted"/>
<dbReference type="InterPro" id="IPR029058">
    <property type="entry name" value="AB_hydrolase_fold"/>
</dbReference>
<protein>
    <submittedName>
        <fullName evidence="2">Hypothetical conserved protein</fullName>
    </submittedName>
</protein>
<dbReference type="PANTHER" id="PTHR22946:SF8">
    <property type="entry name" value="ACETYL XYLAN ESTERASE DOMAIN-CONTAINING PROTEIN"/>
    <property type="match status" value="1"/>
</dbReference>
<dbReference type="InterPro" id="IPR050261">
    <property type="entry name" value="FrsA_esterase"/>
</dbReference>
<sequence length="1620" mass="179986">MFMLAFAVFAGIQESAGPWEFGKREIEAAVRVQAPSSEVPIRRKYDKGLPPEAFRVAFGKAAIEVASSDDRGALYGALDAAERLATAKLSELAGKEFRGSPKFADRGWNLFLPLPWDYLANRIDPSSEALADPKRWFFHDEDYWRTLLDQMARSRLNWLDIHGPYDLDTTRFPNLFAYFVSSAKYPLVGPSPEVKAKNLTQLRKVIDMAHARGIRVSLMSYEARFDTPHNPSPPYAATEENLYEYTQEVVAETIRKLPRLDALGFRIGESGRGPEFFRCYLDALKETDSPLPLLTRSWVTRKARVLPLAKSARDFTVQIKYNGEQWAAPYIMAGGRTGEWYSYFWEDYLSDWGREGAAASWRGRPIEKGAWPSQPYKVVWQVRDNGTHRIFPIFQPQWIRRSIEAMDLGTTSGFTVEPLSAYFPQSPAYYSQRPSAFRWIHQRDELFMMQWGRLGYDPSTPEDVFVRALGSKFQLQNPEALAVAWSNLSRIIPVAFLAYSIGPDHRSHAPELEWGGSVESFLERDPFDSHVFRSPRETVAAKTLGAGDGRIGFEEAADLLDLLRSRAAPAFRTLEWGDSPGSGLAEIGVALRQLDRLGAYYAARFRGALAYARFQSSGERSDLEDAARQACAAYEAWDQLANSPDGHSYRPFTDRLRMRTHDFHWSLELPKLLAERQRFLELAGWTQPQLPRPLIRDWAEPPRHAKLTWDEADGKITARISSEGIRRAWLLHKPLPSSTFFHKLPMEQRDGHFVASIHRLPAGHALAAEIETSGRVWRVPWWLHERPYLVVPSNPQRTPPYFSSEEALAHLDPRSLDPQEHGWLVVSSRGWSFFSRFPSAQRRKLLEPLAKGMKMLILQQDFASGRYSLDFLGDSPGFESRRVGVFEPGGALGLERIEDPEILWQPMRAQADWEVFGNGGVARKKVGKGEVWVVQARLLQRLHLPAASRSLAALVRQTAASGPAILLDTGTEGGDYVTSVLPDFYNSLGLSFLTLGEVVASEQGLRAFEPVAAPKSDQSVLEGRGPAMMAAFLKKKVDAAASRPIPSSVAEFEIERERRRKELMRGLGLDPLPPRTPLNAQVTGVIQRAGYRIEKLLFESRPKFFVTANLYVPDPLPQGKLPVIVNPHGHWQHKKQEPVVQTRAISQALAGYLAVVVDSPGHSFEGGAPVERKFAGSHNDLRLLLGSMNTTSVYVWDLVRTLDYLETRPEADMTRVGITGASGGGLATTYAFAAEPRFACAVPVVYASSLEVNANNGCLCNHVPATLQVGDRADVLAIRAPKPVFVIGAQDDPEFPPEGTKRTGEKLKGTYALFGKEDLSQYRVFDGPHDYNRAMREAALGFFDLHLRGRGNGTPVPEPTIQPEPAGSESLRVVAREIEGRSMLDLAREALTAAPPTTWDDTVALNGGLPSPVPLDWTEERSKEGKVHASFVSEPGLRVPAVIWMPGTQARAAVVLISEGGKVRAQQEFDVERLLQSGLAVMAIDVRGFGELPGLDARLMAYLGTADPFAMAWDAARASVAARRFANRVVLAGKGTAASQIVLFAALMEPTIDRVLGLEGLRGFADAFEANVPTYSVMPRANLSASLVTLRQKVGARGAWTFLGDRPLDPTDAVLDLVRP</sequence>
<evidence type="ECO:0000259" key="1">
    <source>
        <dbReference type="Pfam" id="PF00326"/>
    </source>
</evidence>
<dbReference type="KEGG" id="npy:NPRO_04310"/>
<dbReference type="EMBL" id="AP021858">
    <property type="protein sequence ID" value="BBO22836.1"/>
    <property type="molecule type" value="Genomic_DNA"/>
</dbReference>
<reference evidence="2" key="1">
    <citation type="journal article" name="DNA Res.">
        <title>The physiological potential of anammox bacteria as revealed by their core genome structure.</title>
        <authorList>
            <person name="Okubo T."/>
            <person name="Toyoda A."/>
            <person name="Fukuhara K."/>
            <person name="Uchiyama I."/>
            <person name="Harigaya Y."/>
            <person name="Kuroiwa M."/>
            <person name="Suzuki T."/>
            <person name="Murakami Y."/>
            <person name="Suwa Y."/>
            <person name="Takami H."/>
        </authorList>
    </citation>
    <scope>NUCLEOTIDE SEQUENCE</scope>
    <source>
        <strain evidence="2">317325-2</strain>
    </source>
</reference>
<dbReference type="Gene3D" id="3.40.50.1820">
    <property type="entry name" value="alpha/beta hydrolase"/>
    <property type="match status" value="2"/>
</dbReference>
<organism evidence="2 3">
    <name type="scientific">Candidatus Nitrosymbiomonas proteolyticus</name>
    <dbReference type="NCBI Taxonomy" id="2608984"/>
    <lineage>
        <taxon>Bacteria</taxon>
        <taxon>Bacillati</taxon>
        <taxon>Armatimonadota</taxon>
        <taxon>Armatimonadota incertae sedis</taxon>
        <taxon>Candidatus Nitrosymbiomonas</taxon>
    </lineage>
</organism>
<dbReference type="Proteomes" id="UP000662873">
    <property type="component" value="Chromosome"/>
</dbReference>
<evidence type="ECO:0000313" key="2">
    <source>
        <dbReference type="EMBL" id="BBO22836.1"/>
    </source>
</evidence>
<feature type="domain" description="Peptidase S9 prolyl oligopeptidase catalytic" evidence="1">
    <location>
        <begin position="1192"/>
        <end position="1245"/>
    </location>
</feature>